<proteinExistence type="predicted"/>
<sequence length="307" mass="33572">MTNMSLKASWVAVDWGTSNFRAFLMTPEGQTIDKLTASCGLLAVPNGQFSDTFQQLVSPWADSINSLSVLFAGMVGSQQGWRDVPYVSLPVSPDALIQNMADVTLPWGKKGWIVPGATGDNDFDLPDVMRGEEVQLMGLVSLTDNCVTHAILPGTHSKHVHVKSGELTHFQTYMTGELFSVLKQHSILGRQLPEQQHCDTSYLLGVDAGRKGALSSVLFSARTQRLFNHVAPENVESYLSGVLIGAELGTLNEDGPIYLVGDEKLCQRYLLAIEHLDLQGKIMSGDECFLAGMTTIYQQSRNRCHVA</sequence>
<dbReference type="Gene3D" id="3.30.420.300">
    <property type="entry name" value="2-keto-3-deoxy-galactonokinase, substrate binding domain"/>
    <property type="match status" value="1"/>
</dbReference>
<dbReference type="Proteomes" id="UP001149821">
    <property type="component" value="Unassembled WGS sequence"/>
</dbReference>
<protein>
    <submittedName>
        <fullName evidence="1">2-dehydro-3-deoxygalactonokinase</fullName>
    </submittedName>
</protein>
<reference evidence="1" key="1">
    <citation type="submission" date="2021-12" db="EMBL/GenBank/DDBJ databases">
        <title>Enterovibrio ZSDZ35 sp. nov. and Enterovibrio ZSDZ42 sp. nov., isolated from coastal seawater in Qingdao.</title>
        <authorList>
            <person name="Zhang P."/>
        </authorList>
    </citation>
    <scope>NUCLEOTIDE SEQUENCE</scope>
    <source>
        <strain evidence="1">ZSDZ35</strain>
    </source>
</reference>
<gene>
    <name evidence="1" type="ORF">LRP49_19715</name>
</gene>
<evidence type="ECO:0000313" key="2">
    <source>
        <dbReference type="Proteomes" id="UP001149821"/>
    </source>
</evidence>
<organism evidence="1 2">
    <name type="scientific">Enterovibrio qingdaonensis</name>
    <dbReference type="NCBI Taxonomy" id="2899818"/>
    <lineage>
        <taxon>Bacteria</taxon>
        <taxon>Pseudomonadati</taxon>
        <taxon>Pseudomonadota</taxon>
        <taxon>Gammaproteobacteria</taxon>
        <taxon>Vibrionales</taxon>
        <taxon>Vibrionaceae</taxon>
        <taxon>Enterovibrio</taxon>
    </lineage>
</organism>
<dbReference type="InterPro" id="IPR007729">
    <property type="entry name" value="DGOK"/>
</dbReference>
<evidence type="ECO:0000313" key="1">
    <source>
        <dbReference type="EMBL" id="MDD1783403.1"/>
    </source>
</evidence>
<dbReference type="EMBL" id="JAJUBB010000018">
    <property type="protein sequence ID" value="MDD1783403.1"/>
    <property type="molecule type" value="Genomic_DNA"/>
</dbReference>
<accession>A0ABT5QQY4</accession>
<dbReference type="Gene3D" id="3.30.420.310">
    <property type="entry name" value="2-keto-3-deoxy-galactonokinase, C-terminal domain"/>
    <property type="match status" value="1"/>
</dbReference>
<dbReference type="InterPro" id="IPR042258">
    <property type="entry name" value="DGOK_N"/>
</dbReference>
<dbReference type="InterPro" id="IPR042257">
    <property type="entry name" value="DGOK_C"/>
</dbReference>
<name>A0ABT5QQY4_9GAMM</name>
<dbReference type="Pfam" id="PF05035">
    <property type="entry name" value="DGOK"/>
    <property type="match status" value="1"/>
</dbReference>
<comment type="caution">
    <text evidence="1">The sequence shown here is derived from an EMBL/GenBank/DDBJ whole genome shotgun (WGS) entry which is preliminary data.</text>
</comment>
<keyword evidence="2" id="KW-1185">Reference proteome</keyword>
<dbReference type="RefSeq" id="WP_274144226.1">
    <property type="nucleotide sequence ID" value="NZ_JAJUBB010000018.1"/>
</dbReference>
<dbReference type="CDD" id="cd24012">
    <property type="entry name" value="ASKHA_NBD_KDGal-kinase"/>
    <property type="match status" value="1"/>
</dbReference>